<dbReference type="SMART" id="SM00267">
    <property type="entry name" value="GGDEF"/>
    <property type="match status" value="1"/>
</dbReference>
<dbReference type="SUPFAM" id="SSF141868">
    <property type="entry name" value="EAL domain-like"/>
    <property type="match status" value="1"/>
</dbReference>
<dbReference type="PROSITE" id="PS50887">
    <property type="entry name" value="GGDEF"/>
    <property type="match status" value="1"/>
</dbReference>
<dbReference type="InterPro" id="IPR035919">
    <property type="entry name" value="EAL_sf"/>
</dbReference>
<evidence type="ECO:0000256" key="2">
    <source>
        <dbReference type="SAM" id="Phobius"/>
    </source>
</evidence>
<accession>A0ABX6QSW7</accession>
<sequence>MTIQSQISLIRKNYLLAIGILAAVALCGAVLMHWAGKMQTGAASIGTVASQQTQAFMAVMTASRMVIAASERSDASDADLMPLRRKLASAAAELEGFNRQMKALLDAGEGQTFSGIPEHVVAIYRQPPHRLEYWLDFALIRAKNVSEFTLRELRYHNNGTVAVDIALQTGDGIISGFKAAMREIETETRLRAQQLRQVQIGLTVATLLILALETGLIFGPLIRRLGAEYQRAEDRTAELRRKAFSDSLTGIANRRRFHTELESTIPATHEQAGFAVVVCDINRFKSINDSFGHDAGDALLIDVAERLTKGVGAKGLVARLGGDEFAVLGRGVRDTEGLTDLVERVRETLTFSWRRTGFDVDISASVGGALCLSARDTPDRLLAYADQALYEARNGGRPTYVITPRQREVADEEAAILRDINRALSAGEFEAFYQPKIHVATRSVIGVEALVRWRHGQKGLLPPALFLPAVQRAGKIADLTRFMLDAAGRDMRGWIDERLPIRHVAVNMPEALLASRTGLSSVIETLERHGLEGSAFTMEITEDVLVSRAADTIHEVVNGLSQRGVRIAFDDFGTGFASLSHLREFTFDEIKIDRSFVKDIGVSDANEQIVRSIISLAKGLNRSVVAEGSRRRSSSGSWPSSTAPWCRAICLRRRCRSRNCASGSPVSTRPPHPIPTAANEVRDGCARFSTNQCPPEAPV</sequence>
<dbReference type="Gene3D" id="3.20.20.450">
    <property type="entry name" value="EAL domain"/>
    <property type="match status" value="1"/>
</dbReference>
<dbReference type="PROSITE" id="PS50883">
    <property type="entry name" value="EAL"/>
    <property type="match status" value="1"/>
</dbReference>
<organism evidence="5 6">
    <name type="scientific">Peteryoungia desertarenae</name>
    <dbReference type="NCBI Taxonomy" id="1813451"/>
    <lineage>
        <taxon>Bacteria</taxon>
        <taxon>Pseudomonadati</taxon>
        <taxon>Pseudomonadota</taxon>
        <taxon>Alphaproteobacteria</taxon>
        <taxon>Hyphomicrobiales</taxon>
        <taxon>Rhizobiaceae</taxon>
        <taxon>Peteryoungia</taxon>
    </lineage>
</organism>
<dbReference type="InterPro" id="IPR001633">
    <property type="entry name" value="EAL_dom"/>
</dbReference>
<feature type="region of interest" description="Disordered" evidence="1">
    <location>
        <begin position="659"/>
        <end position="679"/>
    </location>
</feature>
<dbReference type="InterPro" id="IPR043128">
    <property type="entry name" value="Rev_trsase/Diguanyl_cyclase"/>
</dbReference>
<dbReference type="SUPFAM" id="SSF55073">
    <property type="entry name" value="Nucleotide cyclase"/>
    <property type="match status" value="1"/>
</dbReference>
<protein>
    <submittedName>
        <fullName evidence="5">EAL domain-containing protein</fullName>
    </submittedName>
</protein>
<evidence type="ECO:0000259" key="3">
    <source>
        <dbReference type="PROSITE" id="PS50883"/>
    </source>
</evidence>
<reference evidence="5 6" key="1">
    <citation type="submission" date="2020-06" db="EMBL/GenBank/DDBJ databases">
        <title>Genome sequence of Rhizobium sp strain ADMK78.</title>
        <authorList>
            <person name="Rahi P."/>
        </authorList>
    </citation>
    <scope>NUCLEOTIDE SEQUENCE [LARGE SCALE GENOMIC DNA]</scope>
    <source>
        <strain evidence="5 6">ADMK78</strain>
        <plasmid evidence="5 6">pPRADMK78_01</plasmid>
    </source>
</reference>
<dbReference type="NCBIfam" id="TIGR00254">
    <property type="entry name" value="GGDEF"/>
    <property type="match status" value="1"/>
</dbReference>
<geneLocation type="plasmid" evidence="5 6">
    <name>pPRADMK78_01</name>
</geneLocation>
<keyword evidence="6" id="KW-1185">Reference proteome</keyword>
<dbReference type="EMBL" id="CP058351">
    <property type="protein sequence ID" value="QLF71604.1"/>
    <property type="molecule type" value="Genomic_DNA"/>
</dbReference>
<dbReference type="RefSeq" id="WP_179028217.1">
    <property type="nucleotide sequence ID" value="NZ_CP058351.1"/>
</dbReference>
<dbReference type="PANTHER" id="PTHR44757">
    <property type="entry name" value="DIGUANYLATE CYCLASE DGCP"/>
    <property type="match status" value="1"/>
</dbReference>
<feature type="domain" description="EAL" evidence="3">
    <location>
        <begin position="413"/>
        <end position="668"/>
    </location>
</feature>
<keyword evidence="2" id="KW-0472">Membrane</keyword>
<keyword evidence="2" id="KW-0812">Transmembrane</keyword>
<evidence type="ECO:0000313" key="6">
    <source>
        <dbReference type="Proteomes" id="UP000308530"/>
    </source>
</evidence>
<dbReference type="PANTHER" id="PTHR44757:SF2">
    <property type="entry name" value="BIOFILM ARCHITECTURE MAINTENANCE PROTEIN MBAA"/>
    <property type="match status" value="1"/>
</dbReference>
<keyword evidence="5" id="KW-0614">Plasmid</keyword>
<dbReference type="Pfam" id="PF00563">
    <property type="entry name" value="EAL"/>
    <property type="match status" value="1"/>
</dbReference>
<evidence type="ECO:0000259" key="4">
    <source>
        <dbReference type="PROSITE" id="PS50887"/>
    </source>
</evidence>
<dbReference type="InterPro" id="IPR029787">
    <property type="entry name" value="Nucleotide_cyclase"/>
</dbReference>
<dbReference type="Pfam" id="PF00990">
    <property type="entry name" value="GGDEF"/>
    <property type="match status" value="1"/>
</dbReference>
<dbReference type="InterPro" id="IPR052155">
    <property type="entry name" value="Biofilm_reg_signaling"/>
</dbReference>
<dbReference type="CDD" id="cd01949">
    <property type="entry name" value="GGDEF"/>
    <property type="match status" value="1"/>
</dbReference>
<evidence type="ECO:0000313" key="5">
    <source>
        <dbReference type="EMBL" id="QLF71604.1"/>
    </source>
</evidence>
<dbReference type="Gene3D" id="3.30.70.270">
    <property type="match status" value="1"/>
</dbReference>
<dbReference type="CDD" id="cd01948">
    <property type="entry name" value="EAL"/>
    <property type="match status" value="1"/>
</dbReference>
<feature type="transmembrane region" description="Helical" evidence="2">
    <location>
        <begin position="14"/>
        <end position="35"/>
    </location>
</feature>
<keyword evidence="2" id="KW-1133">Transmembrane helix</keyword>
<feature type="domain" description="GGDEF" evidence="4">
    <location>
        <begin position="272"/>
        <end position="405"/>
    </location>
</feature>
<gene>
    <name evidence="5" type="ORF">FE840_018290</name>
</gene>
<evidence type="ECO:0000256" key="1">
    <source>
        <dbReference type="SAM" id="MobiDB-lite"/>
    </source>
</evidence>
<dbReference type="Proteomes" id="UP000308530">
    <property type="component" value="Plasmid pPRADMK78_01"/>
</dbReference>
<proteinExistence type="predicted"/>
<dbReference type="InterPro" id="IPR000160">
    <property type="entry name" value="GGDEF_dom"/>
</dbReference>
<name>A0ABX6QSW7_9HYPH</name>
<dbReference type="SMART" id="SM00052">
    <property type="entry name" value="EAL"/>
    <property type="match status" value="1"/>
</dbReference>